<name>A0AA39UIY4_9AGAR</name>
<dbReference type="AlphaFoldDB" id="A0AA39UIY4"/>
<protein>
    <submittedName>
        <fullName evidence="1">Uncharacterized protein</fullName>
    </submittedName>
</protein>
<gene>
    <name evidence="1" type="ORF">IW261DRAFT_1457828</name>
</gene>
<proteinExistence type="predicted"/>
<sequence length="180" mass="20039">MLLFRPLAFHLLHWLSQTIFVLFLTTFTISTPAGLTAEPSSFTEICHASQGHAVDGGKFNFLRPMHTLCGMGCGTLSALSHVVGSNLVLVQWKHCLAQNATFASSISDRVHSFLYAFLTKADVLDHLESRNLIYRIRFVQNLDRTRFLSRKNCDSCGTYLSTADIHPFPPRGGDLGEPKI</sequence>
<accession>A0AA39UIY4</accession>
<dbReference type="EMBL" id="JAUEPR010000005">
    <property type="protein sequence ID" value="KAK0484619.1"/>
    <property type="molecule type" value="Genomic_DNA"/>
</dbReference>
<dbReference type="Proteomes" id="UP001175227">
    <property type="component" value="Unassembled WGS sequence"/>
</dbReference>
<evidence type="ECO:0000313" key="2">
    <source>
        <dbReference type="Proteomes" id="UP001175227"/>
    </source>
</evidence>
<reference evidence="1" key="1">
    <citation type="submission" date="2023-06" db="EMBL/GenBank/DDBJ databases">
        <authorList>
            <consortium name="Lawrence Berkeley National Laboratory"/>
            <person name="Ahrendt S."/>
            <person name="Sahu N."/>
            <person name="Indic B."/>
            <person name="Wong-Bajracharya J."/>
            <person name="Merenyi Z."/>
            <person name="Ke H.-M."/>
            <person name="Monk M."/>
            <person name="Kocsube S."/>
            <person name="Drula E."/>
            <person name="Lipzen A."/>
            <person name="Balint B."/>
            <person name="Henrissat B."/>
            <person name="Andreopoulos B."/>
            <person name="Martin F.M."/>
            <person name="Harder C.B."/>
            <person name="Rigling D."/>
            <person name="Ford K.L."/>
            <person name="Foster G.D."/>
            <person name="Pangilinan J."/>
            <person name="Papanicolaou A."/>
            <person name="Barry K."/>
            <person name="LaButti K."/>
            <person name="Viragh M."/>
            <person name="Koriabine M."/>
            <person name="Yan M."/>
            <person name="Riley R."/>
            <person name="Champramary S."/>
            <person name="Plett K.L."/>
            <person name="Tsai I.J."/>
            <person name="Slot J."/>
            <person name="Sipos G."/>
            <person name="Plett J."/>
            <person name="Nagy L.G."/>
            <person name="Grigoriev I.V."/>
        </authorList>
    </citation>
    <scope>NUCLEOTIDE SEQUENCE</scope>
    <source>
        <strain evidence="1">ICMP 16352</strain>
    </source>
</reference>
<evidence type="ECO:0000313" key="1">
    <source>
        <dbReference type="EMBL" id="KAK0484619.1"/>
    </source>
</evidence>
<keyword evidence="2" id="KW-1185">Reference proteome</keyword>
<organism evidence="1 2">
    <name type="scientific">Armillaria novae-zelandiae</name>
    <dbReference type="NCBI Taxonomy" id="153914"/>
    <lineage>
        <taxon>Eukaryota</taxon>
        <taxon>Fungi</taxon>
        <taxon>Dikarya</taxon>
        <taxon>Basidiomycota</taxon>
        <taxon>Agaricomycotina</taxon>
        <taxon>Agaricomycetes</taxon>
        <taxon>Agaricomycetidae</taxon>
        <taxon>Agaricales</taxon>
        <taxon>Marasmiineae</taxon>
        <taxon>Physalacriaceae</taxon>
        <taxon>Armillaria</taxon>
    </lineage>
</organism>
<comment type="caution">
    <text evidence="1">The sequence shown here is derived from an EMBL/GenBank/DDBJ whole genome shotgun (WGS) entry which is preliminary data.</text>
</comment>